<protein>
    <submittedName>
        <fullName evidence="2">Uncharacterized protein</fullName>
    </submittedName>
</protein>
<feature type="region of interest" description="Disordered" evidence="1">
    <location>
        <begin position="1"/>
        <end position="159"/>
    </location>
</feature>
<comment type="caution">
    <text evidence="2">The sequence shown here is derived from an EMBL/GenBank/DDBJ whole genome shotgun (WGS) entry which is preliminary data.</text>
</comment>
<sequence length="545" mass="61990">MYAKPRGRPPAGYTVWCSSRGEWHDNNGNAKPRDKKSKQKGDGTYPKPRGPPPADYPVWCSSRGEWHDENGNAKHVRPDGDSPDGWTPWVGDFIGRVLATMPRKSNNERANAKPAIEAKTERAHDDTAHASTSKPRDKKSAKQKGDGTYPKPRGRPPKGFAVWCSSRGEWHDDNGNAKHVRPDDAADVKSLWCPSKGTVSFSTKTLPPPPGTSAGFEAPSAKKQRVAGADMDDDLEHAVILLETGPSLFTLELAGLSDLIGMKANPEHADKFAGPYKDLQGVSHERFAWMMWILSLDFSERTGMIRDPSKEEWIQRWKCDEEDEEDGSWPFTPRDAFRLFKYALYFSEKVESLDCDGFSFDPRIFPEALGYEDGCFDYHDPETHTFKYNERFRMMLAAHMKLFAFRLAFRDACPELHLPRWFTSFGEEFAIVCVSKAIASMDDEDRLLDDELYESLPEHADDMDYSDFEDRIYDWMDSDGMDSIWEVMDRKKLLLETWFAFIYQEKEASFTKFRHALTHTIVAHTNPPPSFAALLDPSSADLRAQ</sequence>
<dbReference type="AlphaFoldDB" id="A0A830H664"/>
<name>A0A830H664_9CHLO</name>
<evidence type="ECO:0000256" key="1">
    <source>
        <dbReference type="SAM" id="MobiDB-lite"/>
    </source>
</evidence>
<dbReference type="EMBL" id="BNJQ01000002">
    <property type="protein sequence ID" value="GHP02032.1"/>
    <property type="molecule type" value="Genomic_DNA"/>
</dbReference>
<proteinExistence type="predicted"/>
<dbReference type="Proteomes" id="UP000660262">
    <property type="component" value="Unassembled WGS sequence"/>
</dbReference>
<feature type="compositionally biased region" description="Basic and acidic residues" evidence="1">
    <location>
        <begin position="105"/>
        <end position="145"/>
    </location>
</feature>
<accession>A0A830H664</accession>
<feature type="compositionally biased region" description="Basic and acidic residues" evidence="1">
    <location>
        <begin position="64"/>
        <end position="80"/>
    </location>
</feature>
<organism evidence="2 3">
    <name type="scientific">Pycnococcus provasolii</name>
    <dbReference type="NCBI Taxonomy" id="41880"/>
    <lineage>
        <taxon>Eukaryota</taxon>
        <taxon>Viridiplantae</taxon>
        <taxon>Chlorophyta</taxon>
        <taxon>Pseudoscourfieldiophyceae</taxon>
        <taxon>Pseudoscourfieldiales</taxon>
        <taxon>Pycnococcaceae</taxon>
        <taxon>Pycnococcus</taxon>
    </lineage>
</organism>
<reference evidence="2" key="1">
    <citation type="submission" date="2020-10" db="EMBL/GenBank/DDBJ databases">
        <title>Unveiling of a novel bifunctional photoreceptor, Dualchrome1, isolated from a cosmopolitan green alga.</title>
        <authorList>
            <person name="Suzuki S."/>
            <person name="Kawachi M."/>
        </authorList>
    </citation>
    <scope>NUCLEOTIDE SEQUENCE</scope>
    <source>
        <strain evidence="2">NIES 2893</strain>
    </source>
</reference>
<gene>
    <name evidence="2" type="ORF">PPROV_000078800</name>
</gene>
<evidence type="ECO:0000313" key="3">
    <source>
        <dbReference type="Proteomes" id="UP000660262"/>
    </source>
</evidence>
<keyword evidence="3" id="KW-1185">Reference proteome</keyword>
<evidence type="ECO:0000313" key="2">
    <source>
        <dbReference type="EMBL" id="GHP02032.1"/>
    </source>
</evidence>